<dbReference type="AlphaFoldDB" id="A0A4V2WJT1"/>
<evidence type="ECO:0000313" key="2">
    <source>
        <dbReference type="Proteomes" id="UP000295023"/>
    </source>
</evidence>
<sequence length="190" mass="20776">MTDAHAKPIKSNHWCPNGCQPLYELGECGMCGYEGDGVHQDETSFVVDACEETGAYTRQTPEGLCYGCGKQHGPEHAIALFGATFHLTLDHAFYVARAGEEIYAVPVANADGLRSASTDELAEHLWCPHHAIVMMDGEPDEVAALQALFSSVPESPELPDIIERIEAELEMRRTSQPRHAPAVLDDDLPF</sequence>
<organism evidence="1 2">
    <name type="scientific">Roseicella aquatilis</name>
    <dbReference type="NCBI Taxonomy" id="2527868"/>
    <lineage>
        <taxon>Bacteria</taxon>
        <taxon>Pseudomonadati</taxon>
        <taxon>Pseudomonadota</taxon>
        <taxon>Alphaproteobacteria</taxon>
        <taxon>Acetobacterales</taxon>
        <taxon>Roseomonadaceae</taxon>
        <taxon>Roseicella</taxon>
    </lineage>
</organism>
<dbReference type="EMBL" id="SKBM01000025">
    <property type="protein sequence ID" value="TCZ55778.1"/>
    <property type="molecule type" value="Genomic_DNA"/>
</dbReference>
<keyword evidence="2" id="KW-1185">Reference proteome</keyword>
<evidence type="ECO:0000313" key="1">
    <source>
        <dbReference type="EMBL" id="TCZ55778.1"/>
    </source>
</evidence>
<name>A0A4V2WJT1_9PROT</name>
<protein>
    <submittedName>
        <fullName evidence="1">Uncharacterized protein</fullName>
    </submittedName>
</protein>
<dbReference type="RefSeq" id="WP_132294139.1">
    <property type="nucleotide sequence ID" value="NZ_SKBM01000025.1"/>
</dbReference>
<proteinExistence type="predicted"/>
<accession>A0A4V2WJT1</accession>
<comment type="caution">
    <text evidence="1">The sequence shown here is derived from an EMBL/GenBank/DDBJ whole genome shotgun (WGS) entry which is preliminary data.</text>
</comment>
<reference evidence="1 2" key="1">
    <citation type="submission" date="2019-03" db="EMBL/GenBank/DDBJ databases">
        <title>Paracraurococcus aquatilis NE82 genome sequence.</title>
        <authorList>
            <person name="Zhao Y."/>
            <person name="Du Z."/>
        </authorList>
    </citation>
    <scope>NUCLEOTIDE SEQUENCE [LARGE SCALE GENOMIC DNA]</scope>
    <source>
        <strain evidence="1 2">NE82</strain>
    </source>
</reference>
<dbReference type="Proteomes" id="UP000295023">
    <property type="component" value="Unassembled WGS sequence"/>
</dbReference>
<gene>
    <name evidence="1" type="ORF">EXY23_20835</name>
</gene>